<name>A0A0E9WBY2_ANGAN</name>
<organism evidence="1">
    <name type="scientific">Anguilla anguilla</name>
    <name type="common">European freshwater eel</name>
    <name type="synonym">Muraena anguilla</name>
    <dbReference type="NCBI Taxonomy" id="7936"/>
    <lineage>
        <taxon>Eukaryota</taxon>
        <taxon>Metazoa</taxon>
        <taxon>Chordata</taxon>
        <taxon>Craniata</taxon>
        <taxon>Vertebrata</taxon>
        <taxon>Euteleostomi</taxon>
        <taxon>Actinopterygii</taxon>
        <taxon>Neopterygii</taxon>
        <taxon>Teleostei</taxon>
        <taxon>Anguilliformes</taxon>
        <taxon>Anguillidae</taxon>
        <taxon>Anguilla</taxon>
    </lineage>
</organism>
<sequence>MGCFPMGGFTFLPLVGLFNFVYSVSLYCRKLGQSICKFLPKGGTHK</sequence>
<protein>
    <submittedName>
        <fullName evidence="1">Uncharacterized protein</fullName>
    </submittedName>
</protein>
<dbReference type="AlphaFoldDB" id="A0A0E9WBY2"/>
<dbReference type="EMBL" id="GBXM01020781">
    <property type="protein sequence ID" value="JAH87796.1"/>
    <property type="molecule type" value="Transcribed_RNA"/>
</dbReference>
<proteinExistence type="predicted"/>
<reference evidence="1" key="1">
    <citation type="submission" date="2014-11" db="EMBL/GenBank/DDBJ databases">
        <authorList>
            <person name="Amaro Gonzalez C."/>
        </authorList>
    </citation>
    <scope>NUCLEOTIDE SEQUENCE</scope>
</reference>
<accession>A0A0E9WBY2</accession>
<evidence type="ECO:0000313" key="1">
    <source>
        <dbReference type="EMBL" id="JAH87796.1"/>
    </source>
</evidence>
<reference evidence="1" key="2">
    <citation type="journal article" date="2015" name="Fish Shellfish Immunol.">
        <title>Early steps in the European eel (Anguilla anguilla)-Vibrio vulnificus interaction in the gills: Role of the RtxA13 toxin.</title>
        <authorList>
            <person name="Callol A."/>
            <person name="Pajuelo D."/>
            <person name="Ebbesson L."/>
            <person name="Teles M."/>
            <person name="MacKenzie S."/>
            <person name="Amaro C."/>
        </authorList>
    </citation>
    <scope>NUCLEOTIDE SEQUENCE</scope>
</reference>